<keyword evidence="2" id="KW-0378">Hydrolase</keyword>
<dbReference type="GO" id="GO:0016787">
    <property type="term" value="F:hydrolase activity"/>
    <property type="evidence" value="ECO:0007669"/>
    <property type="project" value="UniProtKB-KW"/>
</dbReference>
<feature type="region of interest" description="Disordered" evidence="6">
    <location>
        <begin position="1275"/>
        <end position="1470"/>
    </location>
</feature>
<dbReference type="GO" id="GO:0005524">
    <property type="term" value="F:ATP binding"/>
    <property type="evidence" value="ECO:0007669"/>
    <property type="project" value="UniProtKB-KW"/>
</dbReference>
<feature type="compositionally biased region" description="Polar residues" evidence="6">
    <location>
        <begin position="2919"/>
        <end position="2942"/>
    </location>
</feature>
<feature type="region of interest" description="Disordered" evidence="6">
    <location>
        <begin position="3227"/>
        <end position="3342"/>
    </location>
</feature>
<dbReference type="OMA" id="PQDKCLN"/>
<feature type="region of interest" description="Disordered" evidence="6">
    <location>
        <begin position="555"/>
        <end position="811"/>
    </location>
</feature>
<feature type="domain" description="Helicase Sen1 N-terminal" evidence="7">
    <location>
        <begin position="46"/>
        <end position="417"/>
    </location>
</feature>
<evidence type="ECO:0000259" key="8">
    <source>
        <dbReference type="Pfam" id="PF13086"/>
    </source>
</evidence>
<dbReference type="InterPro" id="IPR041679">
    <property type="entry name" value="DNA2/NAM7-like_C"/>
</dbReference>
<sequence>MKPHVAMDVGDTIYPACLWHTDAESSPEETLTTYVEQAMESSPLFQRLEADLKECRDCMGVYHEARERLIQRDLAYDQELFELEGRRLTETLSRDSDEQDILVPVTEVLWHPFLLFNPNLEAAFCRRLLELDETIGLEGFLTECIPTMYLLLIHPNKEVRDLAWQCLQQPEYHITCNNYEDISQVLHWVISAQMTGLATASARGQMPEVIRSPNQVKKLPAHLLCTASKAAYWQGVAQLLEIFNLEALKHGFMMSKDVKNLIPTLIDQISDNTPAGAEDGPSPFWPQLRCLTSLMDKLGSTMWQDVSKAQIENIFDIIKGQPVFTAAICDMSECNIGELPSSFETSVSPTEPFLWMTSYINSLLDFGKSASDNITGVNNFLCNNLMDLFGSKSDLSLDLLIAKFMRTLVKVLQSLLKTSLLCHLVGEIQTSMWLKTCLTFLQRYPPVRAQQVISVVVDVANSSRQFLIDVFKLAGKSKPNVGRSTQFIKMLGLPLQPSARAGSIFSPSSSQMKLWEIDMEGGEFDGCATFLEEALQEHPSAISVSSFSISRGRRDAARASASTTQLPFSHPKKSPHKSKLGGRLSATPKTTKDASARERNLFTDVEAGMSPKHASKPHEVEAVHPPATTSKLAAPVSTKSAKKKAASSPRMPSSAAPSTFQPGRTGKPNRSFQSSSDEILLISDVTSDEASSMSRMTAGGQTSSDEHVITCYMADTNERSSTNSQSDNSQEEDGITCYMSDTNDRSSTNSQSDNSQEEDGITCYMSDTNDRSSTNSQSDNSQEEDGITCYMSDTDDRSSTNSQSDNSQEEDGITCYMADTNDRSSTNSQSDNSQEEDGITCYMADNNKRSSSNSQSDNSQEEDGITCYMSDTNDRSSSNSQSDNSQNEDIISCTAEDIYGKVPVDLQSDNSQAGSADAFRDDIQHAQKAKWRPTVSIEVIPELEDVTESEGQFIITSEDPLRIRRAGQRRIKRELNSPTNSESSLTEVDVWGNKPKSSRRKQKKTKRFQRLRELESSSDESSSGASPGPSKTLQSTPPKILSTVWQASSSLSSSSPLSSPRKYPRDRLSRTRKLRKIKRMPTYSSDENEFRPEGAETHLLGVKKEPLPDDEAASSEEASQSLLLPTEVKEEGSQESNKKKIQECPGEGGTESSNLLPLSDDNDLDAPISVSDDSDFAPPEYVASDTDESMDWQAQTRTTEVTQMEVSEEVDKRKQSKEITGKNKSLFSVDQNHDYLEDALSPVSDDSDTLAEDSMTLKGDDVCKSKGAVVPIVEIQTSHQALKEEGSEKRKKQMRPSAEENTRSSNRPLLSDNQAMDYLEGSLSPVSDDSDSNDSSNSKSMLTQQVCKTEKVASGPTPIEFNCPTPELKRSIDKLVSAMRSDDSNSSDSSIPNVAQTSPLISSDESTRMSPNSPENSTTVPADQQQEDVKPEIHFVRFRRTSASLSNPQSSQGFSDSFSFTEDRQESEEVIDLDNYNCSELYDEDPLSQLIEISSDDDDVDLDQSEAQLKIDLDAPVKQEPEDDLHPPNQVMTGFQRIHSPSLLDDRDYLCALQDHEEATWFNDDEDDYHQDPEEEDAVAEKRPSGEGRMELEEEDIATKEPSSRSSSPLVDAAVASALQDQEDPVWFDDSPLDKEAEVEEAGEGSLQEEENKSKHETTFEEEMEDFTEMIAAAAERALKATSQQKKRKTKDETRSPKKVRKISVRKLQSVPGASQSGGTKASTSAQSDAPAPVSSVSEPSSPLPKVQGSWKHSNFHQPEFTPTDAEPLKRFRGSNEDPELTDMYVLDSSQQKRKPRAANLEEDRHTATVQSWVNRFSSRTGSLFQTMKEGPPTAQKGHQGKAAVPPPKIRHSSGPPSVFKTGKSLDTSSSVTRTLSSYVETLPHYAQTVYAHATVTASSIPQIAGGQSSVLPADPSTLSSSGIDGGSRNDDANAPEQQTDSEPGSPVVDNVPLVSQLRFQFFTSDPQTAQTAASLPSLVNNGLVSNSSAAATTEQGQTSTSTNKSLRTPTEAPPANSGPPPQRNVSQPGRSSRGEASNSKPKEATTGPAVSLQPRAAVQLPKTASFSEIDLFYWVIGWNSQWLDIYGPPAEGQPPTSVPQAILADCPYKRLLDVPFAFDSLEDYYRVFVPLLLHEIWAQIHNNSDVKKPSLTAAFVECKHKEQRPTGFLLNCSFRVPASDGACPISPNDVIKVSPSDSAACGWCPLLAVVTGVNPVVPKVTGARNLTNHNAQTNGLNGHQATEKLFEVSLLILAKNEETYRALSSSIGHKVQLKVLHSLVSAARQFQGLTSFHKCGLLASDILRFRRIDVFCPPPPSAAWNAKPQDKSLNPCQLQAVSVASMAVALPDTLPRICLVNGPPGTGKTKTVIGLVKKILEGHKAKQHQQRLPGERSGNSTAKPPPIMLCAPSNPSINVLLRRLTGEIPTTFLHQAQPSNRGASRRYHVVRVCGQSDLVHPSVKKFSLDSQVQAKRDQESEKILLNKNLKTERREKLQERITELGTACGRHNLDGDLKQLRKAKEEKDRLIKDLKMVNARLEDLRRQKNEVDNRPNSHYEQVILESADIVCCTVNGSGNELLQGTGAGGGARDGTRDGIRRKMKFSCVIVDEANQCTELDSIIPLQNCSMKVVLVGDSQLIPASVASKEAHQHGLHRSLFERLCTWFQSGRTNSPPILPLERQHRMHTDIAAFPSKHFYKGNLQSDKNMAKRRLSFFLYPYLVFNVVQSKELRISSRSFTNEAEVKMVLALYRRICNEKMIDNVMLSEPLSIGIIAPYKDQASYLNLCLKKAEKELTASSPEKFKLPHVEISTMDQFQGREMEVVIVTCVRTQASSYCLGSSCGLPSNFLNDRKKMNFILTRARYCLYIVANLSSLQNSKDWGALAADAERRRRVIHVPVNDFKRAAARCKKVPGHPPPGKAQSNRAAAQEPQSLAQTSSGSPKQTVEGGLAPGSGSTGSRSTGLPSKAKHKSSSLSKQGSQNNGFTERTEVPQVPGLTPAINSHRSAKAKKTTSSSQKKVTFQEALDKGSSRSGASLLPKPMQRNPDIQSQGKQQNPYRLAIRSPPKSPGTRRSPKLSPKLPHYRQILKKHLFMAGGSPHRHPGRSSPARIRENKLTQSRVQGLSSTSARLPRTQEASLGSPSTSLSAQAGPVPDPLSSVHAGPGYVRLATTPTKNHLPVRMANQSQKEPGHISGDRTSVGMTNSRQEGIPVLRESGVHPAQHDVHSKLVEDPQPASLAETRSPAKGLPVQQPNRNLTGTSSAEQLQITIENLKSRVGKEKRTMPLSGLQPDPKLARRRRRWGSGATAPTATAPTATALDAEPGNSNGSDGPTRIPYLPSSDSD</sequence>
<feature type="compositionally biased region" description="Polar residues" evidence="6">
    <location>
        <begin position="1907"/>
        <end position="1923"/>
    </location>
</feature>
<feature type="domain" description="DNA2/NAM7 helicase-like C-terminal" evidence="9">
    <location>
        <begin position="2652"/>
        <end position="2869"/>
    </location>
</feature>
<dbReference type="Pfam" id="PF13086">
    <property type="entry name" value="AAA_11"/>
    <property type="match status" value="1"/>
</dbReference>
<feature type="compositionally biased region" description="Basic and acidic residues" evidence="6">
    <location>
        <begin position="1209"/>
        <end position="1219"/>
    </location>
</feature>
<feature type="compositionally biased region" description="Polar residues" evidence="6">
    <location>
        <begin position="3114"/>
        <end position="3146"/>
    </location>
</feature>
<feature type="compositionally biased region" description="Basic and acidic residues" evidence="6">
    <location>
        <begin position="3271"/>
        <end position="3281"/>
    </location>
</feature>
<evidence type="ECO:0000256" key="5">
    <source>
        <dbReference type="SAM" id="Coils"/>
    </source>
</evidence>
<organism evidence="10 11">
    <name type="scientific">Patiria miniata</name>
    <name type="common">Bat star</name>
    <name type="synonym">Asterina miniata</name>
    <dbReference type="NCBI Taxonomy" id="46514"/>
    <lineage>
        <taxon>Eukaryota</taxon>
        <taxon>Metazoa</taxon>
        <taxon>Echinodermata</taxon>
        <taxon>Eleutherozoa</taxon>
        <taxon>Asterozoa</taxon>
        <taxon>Asteroidea</taxon>
        <taxon>Valvatacea</taxon>
        <taxon>Valvatida</taxon>
        <taxon>Asterinidae</taxon>
        <taxon>Patiria</taxon>
    </lineage>
</organism>
<feature type="compositionally biased region" description="Low complexity" evidence="6">
    <location>
        <begin position="875"/>
        <end position="887"/>
    </location>
</feature>
<dbReference type="GO" id="GO:0004386">
    <property type="term" value="F:helicase activity"/>
    <property type="evidence" value="ECO:0007669"/>
    <property type="project" value="UniProtKB-KW"/>
</dbReference>
<keyword evidence="3" id="KW-0347">Helicase</keyword>
<feature type="compositionally biased region" description="Polar residues" evidence="6">
    <location>
        <begin position="1712"/>
        <end position="1724"/>
    </location>
</feature>
<proteinExistence type="predicted"/>
<dbReference type="Pfam" id="PF13087">
    <property type="entry name" value="AAA_12"/>
    <property type="match status" value="1"/>
</dbReference>
<dbReference type="GO" id="GO:0001147">
    <property type="term" value="F:transcription termination site sequence-specific DNA binding"/>
    <property type="evidence" value="ECO:0007669"/>
    <property type="project" value="TreeGrafter"/>
</dbReference>
<feature type="compositionally biased region" description="Polar residues" evidence="6">
    <location>
        <begin position="719"/>
        <end position="728"/>
    </location>
</feature>
<feature type="compositionally biased region" description="Polar residues" evidence="6">
    <location>
        <begin position="976"/>
        <end position="986"/>
    </location>
</feature>
<feature type="compositionally biased region" description="Polar residues" evidence="6">
    <location>
        <begin position="684"/>
        <end position="703"/>
    </location>
</feature>
<dbReference type="GO" id="GO:0005694">
    <property type="term" value="C:chromosome"/>
    <property type="evidence" value="ECO:0007669"/>
    <property type="project" value="UniProtKB-ARBA"/>
</dbReference>
<feature type="compositionally biased region" description="Polar residues" evidence="6">
    <location>
        <begin position="739"/>
        <end position="754"/>
    </location>
</feature>
<feature type="compositionally biased region" description="Low complexity" evidence="6">
    <location>
        <begin position="1115"/>
        <end position="1124"/>
    </location>
</feature>
<dbReference type="CDD" id="cd18808">
    <property type="entry name" value="SF1_C_Upf1"/>
    <property type="match status" value="1"/>
</dbReference>
<evidence type="ECO:0000256" key="4">
    <source>
        <dbReference type="ARBA" id="ARBA00022840"/>
    </source>
</evidence>
<keyword evidence="1" id="KW-0547">Nucleotide-binding</keyword>
<evidence type="ECO:0000313" key="10">
    <source>
        <dbReference type="EnsemblMetazoa" id="XP_038048960.1"/>
    </source>
</evidence>
<feature type="region of interest" description="Disordered" evidence="6">
    <location>
        <begin position="844"/>
        <end position="887"/>
    </location>
</feature>
<evidence type="ECO:0000259" key="7">
    <source>
        <dbReference type="Pfam" id="PF12726"/>
    </source>
</evidence>
<feature type="compositionally biased region" description="Polar residues" evidence="6">
    <location>
        <begin position="2024"/>
        <end position="2040"/>
    </location>
</feature>
<feature type="compositionally biased region" description="Basic residues" evidence="6">
    <location>
        <begin position="996"/>
        <end position="1009"/>
    </location>
</feature>
<feature type="compositionally biased region" description="Low complexity" evidence="6">
    <location>
        <begin position="1725"/>
        <end position="1747"/>
    </location>
</feature>
<accession>A0A913ZDD7</accession>
<feature type="region of interest" description="Disordered" evidence="6">
    <location>
        <begin position="3181"/>
        <end position="3200"/>
    </location>
</feature>
<dbReference type="RefSeq" id="XP_038048960.1">
    <property type="nucleotide sequence ID" value="XM_038193032.1"/>
</dbReference>
<feature type="region of interest" description="Disordered" evidence="6">
    <location>
        <begin position="972"/>
        <end position="1219"/>
    </location>
</feature>
<feature type="coiled-coil region" evidence="5">
    <location>
        <begin position="2472"/>
        <end position="2551"/>
    </location>
</feature>
<evidence type="ECO:0000313" key="11">
    <source>
        <dbReference type="Proteomes" id="UP000887568"/>
    </source>
</evidence>
<feature type="compositionally biased region" description="Polar residues" evidence="6">
    <location>
        <begin position="765"/>
        <end position="780"/>
    </location>
</feature>
<dbReference type="GeneID" id="119722737"/>
<reference evidence="10" key="1">
    <citation type="submission" date="2022-11" db="UniProtKB">
        <authorList>
            <consortium name="EnsemblMetazoa"/>
        </authorList>
    </citation>
    <scope>IDENTIFICATION</scope>
</reference>
<protein>
    <submittedName>
        <fullName evidence="10">Uncharacterized protein</fullName>
    </submittedName>
</protein>
<feature type="compositionally biased region" description="Low complexity" evidence="6">
    <location>
        <begin position="1322"/>
        <end position="1340"/>
    </location>
</feature>
<feature type="compositionally biased region" description="Low complexity" evidence="6">
    <location>
        <begin position="646"/>
        <end position="658"/>
    </location>
</feature>
<dbReference type="InterPro" id="IPR041677">
    <property type="entry name" value="DNA2/NAM7_AAA_11"/>
</dbReference>
<feature type="compositionally biased region" description="Acidic residues" evidence="6">
    <location>
        <begin position="1563"/>
        <end position="1578"/>
    </location>
</feature>
<feature type="region of interest" description="Disordered" evidence="6">
    <location>
        <begin position="1561"/>
        <end position="1806"/>
    </location>
</feature>
<dbReference type="InterPro" id="IPR024481">
    <property type="entry name" value="Helicase_Sen1_N"/>
</dbReference>
<dbReference type="OrthoDB" id="2285229at2759"/>
<feature type="domain" description="DNA2/NAM7 helicase helicase" evidence="8">
    <location>
        <begin position="2330"/>
        <end position="2645"/>
    </location>
</feature>
<feature type="compositionally biased region" description="Polar residues" evidence="6">
    <location>
        <begin position="3044"/>
        <end position="3055"/>
    </location>
</feature>
<feature type="region of interest" description="Disordered" evidence="6">
    <location>
        <begin position="1907"/>
        <end position="1950"/>
    </location>
</feature>
<feature type="compositionally biased region" description="Polar residues" evidence="6">
    <location>
        <begin position="1391"/>
        <end position="1424"/>
    </location>
</feature>
<dbReference type="GO" id="GO:0016604">
    <property type="term" value="C:nuclear body"/>
    <property type="evidence" value="ECO:0007669"/>
    <property type="project" value="TreeGrafter"/>
</dbReference>
<feature type="compositionally biased region" description="Polar residues" evidence="6">
    <location>
        <begin position="1303"/>
        <end position="1314"/>
    </location>
</feature>
<evidence type="ECO:0000256" key="3">
    <source>
        <dbReference type="ARBA" id="ARBA00022806"/>
    </source>
</evidence>
<name>A0A913ZDD7_PATMI</name>
<feature type="compositionally biased region" description="Basic and acidic residues" evidence="6">
    <location>
        <begin position="1650"/>
        <end position="1659"/>
    </location>
</feature>
<feature type="region of interest" description="Disordered" evidence="6">
    <location>
        <begin position="1824"/>
        <end position="1871"/>
    </location>
</feature>
<feature type="region of interest" description="Disordered" evidence="6">
    <location>
        <begin position="1990"/>
        <end position="2051"/>
    </location>
</feature>
<feature type="compositionally biased region" description="Polar residues" evidence="6">
    <location>
        <begin position="3249"/>
        <end position="3270"/>
    </location>
</feature>
<feature type="compositionally biased region" description="Basic and acidic residues" evidence="6">
    <location>
        <begin position="1767"/>
        <end position="1776"/>
    </location>
</feature>
<dbReference type="Gene3D" id="3.40.50.300">
    <property type="entry name" value="P-loop containing nucleotide triphosphate hydrolases"/>
    <property type="match status" value="2"/>
</dbReference>
<feature type="compositionally biased region" description="Low complexity" evidence="6">
    <location>
        <begin position="1449"/>
        <end position="1460"/>
    </location>
</feature>
<keyword evidence="4" id="KW-0067">ATP-binding</keyword>
<feature type="region of interest" description="Disordered" evidence="6">
    <location>
        <begin position="2907"/>
        <end position="3079"/>
    </location>
</feature>
<dbReference type="EnsemblMetazoa" id="XM_038193032.1">
    <property type="protein sequence ID" value="XP_038048960.1"/>
    <property type="gene ID" value="LOC119722737"/>
</dbReference>
<feature type="region of interest" description="Disordered" evidence="6">
    <location>
        <begin position="1513"/>
        <end position="1538"/>
    </location>
</feature>
<feature type="compositionally biased region" description="Low complexity" evidence="6">
    <location>
        <begin position="3304"/>
        <end position="3316"/>
    </location>
</feature>
<feature type="compositionally biased region" description="Basic and acidic residues" evidence="6">
    <location>
        <begin position="1513"/>
        <end position="1526"/>
    </location>
</feature>
<feature type="compositionally biased region" description="Polar residues" evidence="6">
    <location>
        <begin position="668"/>
        <end position="677"/>
    </location>
</feature>
<feature type="region of interest" description="Disordered" evidence="6">
    <location>
        <begin position="2381"/>
        <end position="2404"/>
    </location>
</feature>
<evidence type="ECO:0000256" key="1">
    <source>
        <dbReference type="ARBA" id="ARBA00022741"/>
    </source>
</evidence>
<feature type="compositionally biased region" description="Basic and acidic residues" evidence="6">
    <location>
        <begin position="590"/>
        <end position="601"/>
    </location>
</feature>
<feature type="compositionally biased region" description="Basic residues" evidence="6">
    <location>
        <begin position="1070"/>
        <end position="1079"/>
    </location>
</feature>
<dbReference type="Proteomes" id="UP000887568">
    <property type="component" value="Unplaced"/>
</dbReference>
<dbReference type="SUPFAM" id="SSF52540">
    <property type="entry name" value="P-loop containing nucleoside triphosphate hydrolases"/>
    <property type="match status" value="1"/>
</dbReference>
<feature type="compositionally biased region" description="Low complexity" evidence="6">
    <location>
        <begin position="1048"/>
        <end position="1060"/>
    </location>
</feature>
<dbReference type="PANTHER" id="PTHR10887:SF495">
    <property type="entry name" value="HELICASE SENATAXIN ISOFORM X1-RELATED"/>
    <property type="match status" value="1"/>
</dbReference>
<feature type="region of interest" description="Disordered" evidence="6">
    <location>
        <begin position="3092"/>
        <end position="3169"/>
    </location>
</feature>
<dbReference type="GO" id="GO:0006369">
    <property type="term" value="P:termination of RNA polymerase II transcription"/>
    <property type="evidence" value="ECO:0007669"/>
    <property type="project" value="TreeGrafter"/>
</dbReference>
<evidence type="ECO:0000256" key="6">
    <source>
        <dbReference type="SAM" id="MobiDB-lite"/>
    </source>
</evidence>
<dbReference type="Pfam" id="PF12726">
    <property type="entry name" value="SEN1_N"/>
    <property type="match status" value="1"/>
</dbReference>
<feature type="compositionally biased region" description="Basic and acidic residues" evidence="6">
    <location>
        <begin position="1088"/>
        <end position="1107"/>
    </location>
</feature>
<feature type="compositionally biased region" description="Polar residues" evidence="6">
    <location>
        <begin position="1993"/>
        <end position="2009"/>
    </location>
</feature>
<feature type="compositionally biased region" description="Acidic residues" evidence="6">
    <location>
        <begin position="1637"/>
        <end position="1649"/>
    </location>
</feature>
<keyword evidence="11" id="KW-1185">Reference proteome</keyword>
<dbReference type="FunFam" id="3.40.50.300:FF:000326">
    <property type="entry name" value="P-loop containing nucleoside triphosphate hydrolase"/>
    <property type="match status" value="1"/>
</dbReference>
<feature type="compositionally biased region" description="Polar residues" evidence="6">
    <location>
        <begin position="1031"/>
        <end position="1047"/>
    </location>
</feature>
<evidence type="ECO:0000259" key="9">
    <source>
        <dbReference type="Pfam" id="PF13087"/>
    </source>
</evidence>
<feature type="compositionally biased region" description="Polar residues" evidence="6">
    <location>
        <begin position="1192"/>
        <end position="1205"/>
    </location>
</feature>
<dbReference type="InterPro" id="IPR045055">
    <property type="entry name" value="DNA2/NAM7-like"/>
</dbReference>
<feature type="compositionally biased region" description="Basic and acidic residues" evidence="6">
    <location>
        <begin position="1127"/>
        <end position="1142"/>
    </location>
</feature>
<dbReference type="InterPro" id="IPR027417">
    <property type="entry name" value="P-loop_NTPase"/>
</dbReference>
<feature type="compositionally biased region" description="Basic and acidic residues" evidence="6">
    <location>
        <begin position="1579"/>
        <end position="1603"/>
    </location>
</feature>
<evidence type="ECO:0000256" key="2">
    <source>
        <dbReference type="ARBA" id="ARBA00022801"/>
    </source>
</evidence>
<dbReference type="PANTHER" id="PTHR10887">
    <property type="entry name" value="DNA2/NAM7 HELICASE FAMILY"/>
    <property type="match status" value="1"/>
</dbReference>
<keyword evidence="5" id="KW-0175">Coiled coil</keyword>
<dbReference type="InterPro" id="IPR047187">
    <property type="entry name" value="SF1_C_Upf1"/>
</dbReference>
<feature type="compositionally biased region" description="Low complexity" evidence="6">
    <location>
        <begin position="1019"/>
        <end position="1030"/>
    </location>
</feature>
<feature type="compositionally biased region" description="Basic residues" evidence="6">
    <location>
        <begin position="570"/>
        <end position="580"/>
    </location>
</feature>